<proteinExistence type="predicted"/>
<organism evidence="1 2">
    <name type="scientific">Streptococcus panodentis</name>
    <dbReference type="NCBI Taxonomy" id="1581472"/>
    <lineage>
        <taxon>Bacteria</taxon>
        <taxon>Bacillati</taxon>
        <taxon>Bacillota</taxon>
        <taxon>Bacilli</taxon>
        <taxon>Lactobacillales</taxon>
        <taxon>Streptococcaceae</taxon>
        <taxon>Streptococcus</taxon>
    </lineage>
</organism>
<evidence type="ECO:0000313" key="1">
    <source>
        <dbReference type="EMBL" id="MBP2620574.1"/>
    </source>
</evidence>
<name>A0ABS5AVH9_9STRE</name>
<evidence type="ECO:0000313" key="2">
    <source>
        <dbReference type="Proteomes" id="UP001519349"/>
    </source>
</evidence>
<dbReference type="Proteomes" id="UP001519349">
    <property type="component" value="Unassembled WGS sequence"/>
</dbReference>
<dbReference type="EMBL" id="QFAY01000006">
    <property type="protein sequence ID" value="MBP2620574.1"/>
    <property type="molecule type" value="Genomic_DNA"/>
</dbReference>
<comment type="caution">
    <text evidence="1">The sequence shown here is derived from an EMBL/GenBank/DDBJ whole genome shotgun (WGS) entry which is preliminary data.</text>
</comment>
<dbReference type="RefSeq" id="WP_209551003.1">
    <property type="nucleotide sequence ID" value="NZ_QFAY01000006.1"/>
</dbReference>
<feature type="non-terminal residue" evidence="1">
    <location>
        <position position="1"/>
    </location>
</feature>
<accession>A0ABS5AVH9</accession>
<gene>
    <name evidence="1" type="ORF">DHL47_04325</name>
</gene>
<keyword evidence="2" id="KW-1185">Reference proteome</keyword>
<protein>
    <submittedName>
        <fullName evidence="1">Uncharacterized protein</fullName>
    </submittedName>
</protein>
<reference evidence="1 2" key="1">
    <citation type="submission" date="2018-05" db="EMBL/GenBank/DDBJ databases">
        <title>Draft genome sequence of Streptococcus panodentis CCUG 70867T.</title>
        <authorList>
            <person name="Salva-Serra F."/>
            <person name="Mendez V."/>
            <person name="Jaen-Luchoro D."/>
            <person name="Gonzales-Siles L."/>
            <person name="Karlsson R."/>
            <person name="Engstrom-Jakobsson H."/>
            <person name="Busquets A."/>
            <person name="Gomila M."/>
            <person name="Pineiro-Iglesias B."/>
            <person name="Bennasar-Figueras A."/>
            <person name="Seeger M."/>
            <person name="Moore E."/>
        </authorList>
    </citation>
    <scope>NUCLEOTIDE SEQUENCE [LARGE SCALE GENOMIC DNA]</scope>
    <source>
        <strain evidence="1 2">CCUG 70867</strain>
    </source>
</reference>
<sequence length="60" mass="6905">GLGVKRFGEPFQPELRNKRVKGTKFFQNLVLSHRRLLLETQSDKLKASLLLHFWAGADLV</sequence>